<gene>
    <name evidence="9" type="ORF">EDD61_11133</name>
</gene>
<dbReference type="CDD" id="cd01562">
    <property type="entry name" value="Thr-dehyd"/>
    <property type="match status" value="1"/>
</dbReference>
<keyword evidence="10" id="KW-1185">Reference proteome</keyword>
<dbReference type="UniPathway" id="UPA00047">
    <property type="reaction ID" value="UER00054"/>
</dbReference>
<name>A0A4V2VK95_9FIRM</name>
<dbReference type="Pfam" id="PF00291">
    <property type="entry name" value="PALP"/>
    <property type="match status" value="1"/>
</dbReference>
<keyword evidence="4 7" id="KW-0663">Pyridoxal phosphate</keyword>
<evidence type="ECO:0000256" key="5">
    <source>
        <dbReference type="ARBA" id="ARBA00023239"/>
    </source>
</evidence>
<dbReference type="InterPro" id="IPR002912">
    <property type="entry name" value="ACT_dom"/>
</dbReference>
<evidence type="ECO:0000259" key="8">
    <source>
        <dbReference type="PROSITE" id="PS51671"/>
    </source>
</evidence>
<evidence type="ECO:0000256" key="6">
    <source>
        <dbReference type="ARBA" id="ARBA00025527"/>
    </source>
</evidence>
<dbReference type="InterPro" id="IPR001926">
    <property type="entry name" value="TrpB-like_PALP"/>
</dbReference>
<dbReference type="PROSITE" id="PS51671">
    <property type="entry name" value="ACT"/>
    <property type="match status" value="1"/>
</dbReference>
<comment type="pathway">
    <text evidence="7">Amino-acid degradation; L-threonine degradation via propanoate pathway; propanoate from L-threonine: step 1/4.</text>
</comment>
<protein>
    <recommendedName>
        <fullName evidence="7">L-threonine dehydratase catabolic TdcB</fullName>
        <ecNumber evidence="7">4.3.1.19</ecNumber>
    </recommendedName>
    <alternativeName>
        <fullName evidence="7">Threonine deaminase</fullName>
    </alternativeName>
</protein>
<evidence type="ECO:0000313" key="9">
    <source>
        <dbReference type="EMBL" id="TCU59105.1"/>
    </source>
</evidence>
<evidence type="ECO:0000256" key="7">
    <source>
        <dbReference type="RuleBase" id="RU363083"/>
    </source>
</evidence>
<dbReference type="PANTHER" id="PTHR48078:SF6">
    <property type="entry name" value="L-THREONINE DEHYDRATASE CATABOLIC TDCB"/>
    <property type="match status" value="1"/>
</dbReference>
<comment type="similarity">
    <text evidence="3 7">Belongs to the serine/threonine dehydratase family.</text>
</comment>
<dbReference type="GO" id="GO:0004794">
    <property type="term" value="F:threonine deaminase activity"/>
    <property type="evidence" value="ECO:0007669"/>
    <property type="project" value="UniProtKB-EC"/>
</dbReference>
<dbReference type="InterPro" id="IPR050147">
    <property type="entry name" value="Ser/Thr_Dehydratase"/>
</dbReference>
<evidence type="ECO:0000256" key="1">
    <source>
        <dbReference type="ARBA" id="ARBA00001274"/>
    </source>
</evidence>
<dbReference type="InterPro" id="IPR045865">
    <property type="entry name" value="ACT-like_dom_sf"/>
</dbReference>
<dbReference type="GO" id="GO:0003941">
    <property type="term" value="F:L-serine ammonia-lyase activity"/>
    <property type="evidence" value="ECO:0007669"/>
    <property type="project" value="TreeGrafter"/>
</dbReference>
<dbReference type="InterPro" id="IPR036052">
    <property type="entry name" value="TrpB-like_PALP_sf"/>
</dbReference>
<evidence type="ECO:0000256" key="4">
    <source>
        <dbReference type="ARBA" id="ARBA00022898"/>
    </source>
</evidence>
<feature type="domain" description="ACT" evidence="8">
    <location>
        <begin position="326"/>
        <end position="400"/>
    </location>
</feature>
<dbReference type="SUPFAM" id="SSF53686">
    <property type="entry name" value="Tryptophan synthase beta subunit-like PLP-dependent enzymes"/>
    <property type="match status" value="1"/>
</dbReference>
<dbReference type="GeneID" id="73795933"/>
<dbReference type="UniPathway" id="UPA00052">
    <property type="reaction ID" value="UER00507"/>
</dbReference>
<dbReference type="RefSeq" id="WP_008687851.1">
    <property type="nucleotide sequence ID" value="NZ_AP024510.1"/>
</dbReference>
<comment type="cofactor">
    <cofactor evidence="2 7">
        <name>pyridoxal 5'-phosphate</name>
        <dbReference type="ChEBI" id="CHEBI:597326"/>
    </cofactor>
</comment>
<dbReference type="GO" id="GO:0070689">
    <property type="term" value="P:L-threonine catabolic process to propionate"/>
    <property type="evidence" value="ECO:0007669"/>
    <property type="project" value="UniProtKB-UniPathway"/>
</dbReference>
<dbReference type="PANTHER" id="PTHR48078">
    <property type="entry name" value="THREONINE DEHYDRATASE, MITOCHONDRIAL-RELATED"/>
    <property type="match status" value="1"/>
</dbReference>
<dbReference type="InterPro" id="IPR044561">
    <property type="entry name" value="ACT_ThrD-II-like"/>
</dbReference>
<keyword evidence="5 7" id="KW-0456">Lyase</keyword>
<dbReference type="AlphaFoldDB" id="A0A4V2VK95"/>
<dbReference type="InterPro" id="IPR005789">
    <property type="entry name" value="Thr_deHydtase_catblc"/>
</dbReference>
<dbReference type="EMBL" id="SMBP01000011">
    <property type="protein sequence ID" value="TCU59105.1"/>
    <property type="molecule type" value="Genomic_DNA"/>
</dbReference>
<dbReference type="NCBIfam" id="TIGR01127">
    <property type="entry name" value="ilvA_1Cterm"/>
    <property type="match status" value="1"/>
</dbReference>
<evidence type="ECO:0000256" key="3">
    <source>
        <dbReference type="ARBA" id="ARBA00010869"/>
    </source>
</evidence>
<dbReference type="GO" id="GO:0000166">
    <property type="term" value="F:nucleotide binding"/>
    <property type="evidence" value="ECO:0007669"/>
    <property type="project" value="UniProtKB-KW"/>
</dbReference>
<comment type="catalytic activity">
    <reaction evidence="1 7">
        <text>L-threonine = 2-oxobutanoate + NH4(+)</text>
        <dbReference type="Rhea" id="RHEA:22108"/>
        <dbReference type="ChEBI" id="CHEBI:16763"/>
        <dbReference type="ChEBI" id="CHEBI:28938"/>
        <dbReference type="ChEBI" id="CHEBI:57926"/>
        <dbReference type="EC" id="4.3.1.19"/>
    </reaction>
</comment>
<dbReference type="GO" id="GO:0006565">
    <property type="term" value="P:L-serine catabolic process"/>
    <property type="evidence" value="ECO:0007669"/>
    <property type="project" value="TreeGrafter"/>
</dbReference>
<dbReference type="Proteomes" id="UP000295773">
    <property type="component" value="Unassembled WGS sequence"/>
</dbReference>
<comment type="subunit">
    <text evidence="7">In the native structure, TdcB is in a dimeric form, whereas in the TdcB-AMP complex, it exists in a tetrameric form (dimer of dimers).</text>
</comment>
<comment type="caution">
    <text evidence="9">The sequence shown here is derived from an EMBL/GenBank/DDBJ whole genome shotgun (WGS) entry which is preliminary data.</text>
</comment>
<evidence type="ECO:0000313" key="10">
    <source>
        <dbReference type="Proteomes" id="UP000295773"/>
    </source>
</evidence>
<reference evidence="9 10" key="1">
    <citation type="submission" date="2019-03" db="EMBL/GenBank/DDBJ databases">
        <title>Genomic Encyclopedia of Type Strains, Phase IV (KMG-IV): sequencing the most valuable type-strain genomes for metagenomic binning, comparative biology and taxonomic classification.</title>
        <authorList>
            <person name="Goeker M."/>
        </authorList>
    </citation>
    <scope>NUCLEOTIDE SEQUENCE [LARGE SCALE GENOMIC DNA]</scope>
    <source>
        <strain evidence="9 10">DSM 29481</strain>
    </source>
</reference>
<proteinExistence type="inferred from homology"/>
<sequence>MNSKEVEMAAARLQGNIHNVKVTSSKTFSAMSGCDLFLKCENRQKTGSFKVRGAFNKLAKLKEEGKTNEVIASSAGNHAQGVSYASSKLGMHATIVMPKSTPIAKVLATKGYGADVVLAGDNYDECYEEALRLQKEKKATFIHPFDDEDVIAGQGTIAYEICHDLPNVDMIVVPAGGGGLLAGISYYAKQINPRIKIVGVQAEGADAIVQSFQQKKHCSTKRVNTIADGIAVMNPGEKTVKLIQENVDEMVSVSDDEIAATILLLLEREKLVVEPAGASSLAAVLNHKMDVTAKRVVCVLSGGNIDVSFIHKVVEKGLVTRGRNIKFKTLMLDVPGSLEHFAHIVKEANANIIEVQYDRIQADLNLNETIIHVAVEVSSKEHGDALIKALKQKGYEITME</sequence>
<dbReference type="Gene3D" id="3.40.50.1100">
    <property type="match status" value="2"/>
</dbReference>
<evidence type="ECO:0000256" key="2">
    <source>
        <dbReference type="ARBA" id="ARBA00001933"/>
    </source>
</evidence>
<keyword evidence="7" id="KW-0547">Nucleotide-binding</keyword>
<accession>A0A4V2VK95</accession>
<comment type="function">
    <text evidence="6 7">Catalyzes the anaerobic formation of alpha-ketobutyrate and ammonia from threonine in a two-step reaction. The first step involved a dehydration of threonine and a production of enamine intermediates (aminocrotonate), which tautomerizes to its imine form (iminobutyrate). Both intermediates are unstable and short-lived. The second step is the nonenzymatic hydrolysis of the enamine/imine intermediates to form 2-ketobutyrate and free ammonia. In the low water environment of the cell, the second step is accelerated by RidA.</text>
</comment>
<dbReference type="GO" id="GO:0009097">
    <property type="term" value="P:isoleucine biosynthetic process"/>
    <property type="evidence" value="ECO:0007669"/>
    <property type="project" value="UniProtKB-UniPathway"/>
</dbReference>
<dbReference type="SUPFAM" id="SSF55021">
    <property type="entry name" value="ACT-like"/>
    <property type="match status" value="1"/>
</dbReference>
<dbReference type="FunFam" id="3.40.50.1100:FF:000007">
    <property type="entry name" value="L-threonine dehydratase catabolic TdcB"/>
    <property type="match status" value="1"/>
</dbReference>
<organism evidence="9 10">
    <name type="scientific">Longicatena caecimuris</name>
    <dbReference type="NCBI Taxonomy" id="1796635"/>
    <lineage>
        <taxon>Bacteria</taxon>
        <taxon>Bacillati</taxon>
        <taxon>Bacillota</taxon>
        <taxon>Erysipelotrichia</taxon>
        <taxon>Erysipelotrichales</taxon>
        <taxon>Erysipelotrichaceae</taxon>
        <taxon>Longicatena</taxon>
    </lineage>
</organism>
<dbReference type="EC" id="4.3.1.19" evidence="7"/>
<dbReference type="CDD" id="cd04886">
    <property type="entry name" value="ACT_ThrD-II-like"/>
    <property type="match status" value="1"/>
</dbReference>